<sequence length="113" mass="12671">MRENVKAYGSHLPVYSSDAVDERCKLRSSCLSNQGASIRDCQCLSHLKVEVSISLLQQQNFRWQLQPLQAFVCAPHLISLLALCCCHQLMSPNYKAGVPRPTPFDVMARHAIT</sequence>
<dbReference type="Proteomes" id="UP001314263">
    <property type="component" value="Unassembled WGS sequence"/>
</dbReference>
<evidence type="ECO:0000313" key="2">
    <source>
        <dbReference type="Proteomes" id="UP001314263"/>
    </source>
</evidence>
<reference evidence="1 2" key="1">
    <citation type="submission" date="2023-10" db="EMBL/GenBank/DDBJ databases">
        <authorList>
            <person name="Maclean D."/>
            <person name="Macfadyen A."/>
        </authorList>
    </citation>
    <scope>NUCLEOTIDE SEQUENCE [LARGE SCALE GENOMIC DNA]</scope>
</reference>
<protein>
    <submittedName>
        <fullName evidence="1">Uncharacterized protein</fullName>
    </submittedName>
</protein>
<comment type="caution">
    <text evidence="1">The sequence shown here is derived from an EMBL/GenBank/DDBJ whole genome shotgun (WGS) entry which is preliminary data.</text>
</comment>
<gene>
    <name evidence="1" type="ORF">CVIRNUC_005391</name>
</gene>
<proteinExistence type="predicted"/>
<accession>A0AAV1I4Z2</accession>
<keyword evidence="2" id="KW-1185">Reference proteome</keyword>
<dbReference type="EMBL" id="CAUYUE010000006">
    <property type="protein sequence ID" value="CAK0781507.1"/>
    <property type="molecule type" value="Genomic_DNA"/>
</dbReference>
<name>A0AAV1I4Z2_9CHLO</name>
<dbReference type="AlphaFoldDB" id="A0AAV1I4Z2"/>
<evidence type="ECO:0000313" key="1">
    <source>
        <dbReference type="EMBL" id="CAK0781507.1"/>
    </source>
</evidence>
<organism evidence="1 2">
    <name type="scientific">Coccomyxa viridis</name>
    <dbReference type="NCBI Taxonomy" id="1274662"/>
    <lineage>
        <taxon>Eukaryota</taxon>
        <taxon>Viridiplantae</taxon>
        <taxon>Chlorophyta</taxon>
        <taxon>core chlorophytes</taxon>
        <taxon>Trebouxiophyceae</taxon>
        <taxon>Trebouxiophyceae incertae sedis</taxon>
        <taxon>Coccomyxaceae</taxon>
        <taxon>Coccomyxa</taxon>
    </lineage>
</organism>